<keyword evidence="3" id="KW-1185">Reference proteome</keyword>
<feature type="region of interest" description="Disordered" evidence="1">
    <location>
        <begin position="625"/>
        <end position="694"/>
    </location>
</feature>
<feature type="compositionally biased region" description="Low complexity" evidence="1">
    <location>
        <begin position="381"/>
        <end position="391"/>
    </location>
</feature>
<feature type="compositionally biased region" description="Basic and acidic residues" evidence="1">
    <location>
        <begin position="360"/>
        <end position="380"/>
    </location>
</feature>
<dbReference type="Proteomes" id="UP001501699">
    <property type="component" value="Unassembled WGS sequence"/>
</dbReference>
<feature type="compositionally biased region" description="Polar residues" evidence="1">
    <location>
        <begin position="643"/>
        <end position="655"/>
    </location>
</feature>
<feature type="compositionally biased region" description="Low complexity" evidence="1">
    <location>
        <begin position="480"/>
        <end position="492"/>
    </location>
</feature>
<feature type="compositionally biased region" description="Polar residues" evidence="1">
    <location>
        <begin position="419"/>
        <end position="431"/>
    </location>
</feature>
<proteinExistence type="predicted"/>
<evidence type="ECO:0000313" key="3">
    <source>
        <dbReference type="Proteomes" id="UP001501699"/>
    </source>
</evidence>
<reference evidence="3" key="1">
    <citation type="journal article" date="2019" name="Int. J. Syst. Evol. Microbiol.">
        <title>The Global Catalogue of Microorganisms (GCM) 10K type strain sequencing project: providing services to taxonomists for standard genome sequencing and annotation.</title>
        <authorList>
            <consortium name="The Broad Institute Genomics Platform"/>
            <consortium name="The Broad Institute Genome Sequencing Center for Infectious Disease"/>
            <person name="Wu L."/>
            <person name="Ma J."/>
        </authorList>
    </citation>
    <scope>NUCLEOTIDE SEQUENCE [LARGE SCALE GENOMIC DNA]</scope>
    <source>
        <strain evidence="3">JCM 17714</strain>
    </source>
</reference>
<evidence type="ECO:0000256" key="1">
    <source>
        <dbReference type="SAM" id="MobiDB-lite"/>
    </source>
</evidence>
<organism evidence="2 3">
    <name type="scientific">Bartonella pachyuromydis</name>
    <dbReference type="NCBI Taxonomy" id="931097"/>
    <lineage>
        <taxon>Bacteria</taxon>
        <taxon>Pseudomonadati</taxon>
        <taxon>Pseudomonadota</taxon>
        <taxon>Alphaproteobacteria</taxon>
        <taxon>Hyphomicrobiales</taxon>
        <taxon>Bartonellaceae</taxon>
        <taxon>Bartonella</taxon>
    </lineage>
</organism>
<sequence length="694" mass="77760">MSLKIKNSPLVQACKDQIQALSQTVYGNPNIFQKKLEDIEKNPILGESLSWQVVANPKLVGNLTGKKVLGIKNKARKEAEENITPLCLALENYADTVKKVRESILHGHRAGQTLRRSSLNLKQMAEDLQMPHKAKQKTGPLSQKEMARKLQSNSMVQYCHAEITYWCTVAYGDPDILQYSLQELHIIPEIADNLAWQITTRPTFFGKLAGLNVYGLKNEARKQAESALPRLGEAIEGYAEAIKHAKETILQSQGEQQKHHTQSLQQEQSMQRQQSLSESLRTAVDASVEGSQAVQPHMVTTSKQQRQQSMPSSSPTQTKRRAPLPPQEQSRQSLSTSPQTTEQSPTHEHQETPQASTQTHWEKLGAKPRTMRDSEQKRQESPSSPSSTQTKCRAPLPPQEQSRQSPSTSPQTAVDASVEGSQSVQPHMVTTSKQQRQQSMPSPSSTQTKRRAPLPPQEQSRQSPSTSPQTAEYAPTRGHQTTVETSVQTEQSPQAVRPRMMKTPQTKKTPPLSHKEMAEKVQSNISVQRALTDVYNCSNIVYGDPFIFKYHTEDIQKIPLLGEGLSWQVANYPKIFAPLSGRKMLGIKNDARKNAEEAIPSLCSAIDHYTETVKKVREDIVKAHEEQQKLQEHSPQQEKSRQKQQSLSESPQTPERSARDRHQEASEKFMQAEQSLQAARSRKTESSKAMTLSG</sequence>
<dbReference type="EMBL" id="BAABJA010000008">
    <property type="protein sequence ID" value="GAA4665112.1"/>
    <property type="molecule type" value="Genomic_DNA"/>
</dbReference>
<feature type="compositionally biased region" description="Basic and acidic residues" evidence="1">
    <location>
        <begin position="625"/>
        <end position="641"/>
    </location>
</feature>
<feature type="compositionally biased region" description="Low complexity" evidence="1">
    <location>
        <begin position="262"/>
        <end position="281"/>
    </location>
</feature>
<feature type="compositionally biased region" description="Low complexity" evidence="1">
    <location>
        <begin position="332"/>
        <end position="344"/>
    </location>
</feature>
<evidence type="ECO:0000313" key="2">
    <source>
        <dbReference type="EMBL" id="GAA4665112.1"/>
    </source>
</evidence>
<protein>
    <recommendedName>
        <fullName evidence="4">BepF protein</fullName>
    </recommendedName>
</protein>
<accession>A0ABP8VIT5</accession>
<feature type="region of interest" description="Disordered" evidence="1">
    <location>
        <begin position="251"/>
        <end position="514"/>
    </location>
</feature>
<feature type="compositionally biased region" description="Low complexity" evidence="1">
    <location>
        <begin position="302"/>
        <end position="317"/>
    </location>
</feature>
<feature type="compositionally biased region" description="Basic and acidic residues" evidence="1">
    <location>
        <begin position="656"/>
        <end position="667"/>
    </location>
</feature>
<feature type="compositionally biased region" description="Low complexity" evidence="1">
    <location>
        <begin position="457"/>
        <end position="469"/>
    </location>
</feature>
<feature type="compositionally biased region" description="Low complexity" evidence="1">
    <location>
        <begin position="399"/>
        <end position="411"/>
    </location>
</feature>
<evidence type="ECO:0008006" key="4">
    <source>
        <dbReference type="Google" id="ProtNLM"/>
    </source>
</evidence>
<dbReference type="NCBIfam" id="NF033856">
    <property type="entry name" value="T4SS_effec_BID"/>
    <property type="match status" value="3"/>
</dbReference>
<feature type="compositionally biased region" description="Polar residues" evidence="1">
    <location>
        <begin position="289"/>
        <end position="301"/>
    </location>
</feature>
<name>A0ABP8VIT5_9HYPH</name>
<feature type="compositionally biased region" description="Low complexity" evidence="1">
    <location>
        <begin position="432"/>
        <end position="447"/>
    </location>
</feature>
<comment type="caution">
    <text evidence="2">The sequence shown here is derived from an EMBL/GenBank/DDBJ whole genome shotgun (WGS) entry which is preliminary data.</text>
</comment>
<gene>
    <name evidence="2" type="ORF">GCM10023262_12470</name>
</gene>